<dbReference type="PANTHER" id="PTHR43798">
    <property type="entry name" value="MONOACYLGLYCEROL LIPASE"/>
    <property type="match status" value="1"/>
</dbReference>
<name>A0A6J6L8A5_9ZZZZ</name>
<organism evidence="4">
    <name type="scientific">freshwater metagenome</name>
    <dbReference type="NCBI Taxonomy" id="449393"/>
    <lineage>
        <taxon>unclassified sequences</taxon>
        <taxon>metagenomes</taxon>
        <taxon>ecological metagenomes</taxon>
    </lineage>
</organism>
<dbReference type="EMBL" id="CAEZWR010000024">
    <property type="protein sequence ID" value="CAB4657468.1"/>
    <property type="molecule type" value="Genomic_DNA"/>
</dbReference>
<dbReference type="EMBL" id="CAEZVB010000023">
    <property type="protein sequence ID" value="CAB4619673.1"/>
    <property type="molecule type" value="Genomic_DNA"/>
</dbReference>
<gene>
    <name evidence="3" type="ORF">UFOPK1908_00665</name>
    <name evidence="4" type="ORF">UFOPK2282_00318</name>
</gene>
<dbReference type="AlphaFoldDB" id="A0A6J6L8A5"/>
<dbReference type="SUPFAM" id="SSF53474">
    <property type="entry name" value="alpha/beta-Hydrolases"/>
    <property type="match status" value="1"/>
</dbReference>
<evidence type="ECO:0000313" key="3">
    <source>
        <dbReference type="EMBL" id="CAB4619673.1"/>
    </source>
</evidence>
<dbReference type="InterPro" id="IPR000073">
    <property type="entry name" value="AB_hydrolase_1"/>
</dbReference>
<evidence type="ECO:0000259" key="2">
    <source>
        <dbReference type="Pfam" id="PF12697"/>
    </source>
</evidence>
<proteinExistence type="predicted"/>
<reference evidence="4" key="1">
    <citation type="submission" date="2020-05" db="EMBL/GenBank/DDBJ databases">
        <authorList>
            <person name="Chiriac C."/>
            <person name="Salcher M."/>
            <person name="Ghai R."/>
            <person name="Kavagutti S V."/>
        </authorList>
    </citation>
    <scope>NUCLEOTIDE SEQUENCE</scope>
</reference>
<dbReference type="PANTHER" id="PTHR43798:SF31">
    <property type="entry name" value="AB HYDROLASE SUPERFAMILY PROTEIN YCLE"/>
    <property type="match status" value="1"/>
</dbReference>
<protein>
    <submittedName>
        <fullName evidence="4">Unannotated protein</fullName>
    </submittedName>
</protein>
<evidence type="ECO:0000256" key="1">
    <source>
        <dbReference type="ARBA" id="ARBA00022801"/>
    </source>
</evidence>
<dbReference type="InterPro" id="IPR029058">
    <property type="entry name" value="AB_hydrolase_fold"/>
</dbReference>
<sequence length="278" mass="30800">MNAPTNPEIGLSLRHDTFTTNYHDGGEGEVVLLIHGSGPGVSAYANWRLILPELAKQYRVLAPDVAGFGFTEIDGNVVPRTDDWVRHIKTFLDELGVAKVSIIGNSFGGALALWFASTYPDMVDRLVLMGSVGASFELTDGLDAVWGYEPSVEAMENLLEIFTYDRSLLPANLGELRYQASIKPGAQERWESLFPAPRQRWIELLTLTPEQYARVTHPTLLVHGREDQVIPLESSMTLLTAIDDAQLHVFPHTGHWVQIERAADFTELATDFLAKAGK</sequence>
<keyword evidence="1" id="KW-0378">Hydrolase</keyword>
<dbReference type="Gene3D" id="3.40.50.1820">
    <property type="entry name" value="alpha/beta hydrolase"/>
    <property type="match status" value="1"/>
</dbReference>
<dbReference type="PRINTS" id="PR00412">
    <property type="entry name" value="EPOXHYDRLASE"/>
</dbReference>
<dbReference type="GO" id="GO:0016787">
    <property type="term" value="F:hydrolase activity"/>
    <property type="evidence" value="ECO:0007669"/>
    <property type="project" value="UniProtKB-KW"/>
</dbReference>
<dbReference type="GO" id="GO:0016020">
    <property type="term" value="C:membrane"/>
    <property type="evidence" value="ECO:0007669"/>
    <property type="project" value="TreeGrafter"/>
</dbReference>
<accession>A0A6J6L8A5</accession>
<evidence type="ECO:0000313" key="4">
    <source>
        <dbReference type="EMBL" id="CAB4657468.1"/>
    </source>
</evidence>
<dbReference type="InterPro" id="IPR000639">
    <property type="entry name" value="Epox_hydrolase-like"/>
</dbReference>
<dbReference type="PRINTS" id="PR00111">
    <property type="entry name" value="ABHYDROLASE"/>
</dbReference>
<feature type="domain" description="AB hydrolase-1" evidence="2">
    <location>
        <begin position="31"/>
        <end position="266"/>
    </location>
</feature>
<dbReference type="Pfam" id="PF12697">
    <property type="entry name" value="Abhydrolase_6"/>
    <property type="match status" value="1"/>
</dbReference>
<dbReference type="InterPro" id="IPR050266">
    <property type="entry name" value="AB_hydrolase_sf"/>
</dbReference>